<proteinExistence type="predicted"/>
<evidence type="ECO:0000313" key="1">
    <source>
        <dbReference type="EMBL" id="KAF1987919.1"/>
    </source>
</evidence>
<keyword evidence="2" id="KW-1185">Reference proteome</keyword>
<dbReference type="AlphaFoldDB" id="A0A6G1H4I8"/>
<name>A0A6G1H4I8_9PEZI</name>
<dbReference type="EMBL" id="ML977150">
    <property type="protein sequence ID" value="KAF1987919.1"/>
    <property type="molecule type" value="Genomic_DNA"/>
</dbReference>
<protein>
    <submittedName>
        <fullName evidence="1">Uncharacterized protein</fullName>
    </submittedName>
</protein>
<gene>
    <name evidence="1" type="ORF">K402DRAFT_36691</name>
</gene>
<evidence type="ECO:0000313" key="2">
    <source>
        <dbReference type="Proteomes" id="UP000800041"/>
    </source>
</evidence>
<dbReference type="Proteomes" id="UP000800041">
    <property type="component" value="Unassembled WGS sequence"/>
</dbReference>
<reference evidence="1" key="1">
    <citation type="journal article" date="2020" name="Stud. Mycol.">
        <title>101 Dothideomycetes genomes: a test case for predicting lifestyles and emergence of pathogens.</title>
        <authorList>
            <person name="Haridas S."/>
            <person name="Albert R."/>
            <person name="Binder M."/>
            <person name="Bloem J."/>
            <person name="Labutti K."/>
            <person name="Salamov A."/>
            <person name="Andreopoulos B."/>
            <person name="Baker S."/>
            <person name="Barry K."/>
            <person name="Bills G."/>
            <person name="Bluhm B."/>
            <person name="Cannon C."/>
            <person name="Castanera R."/>
            <person name="Culley D."/>
            <person name="Daum C."/>
            <person name="Ezra D."/>
            <person name="Gonzalez J."/>
            <person name="Henrissat B."/>
            <person name="Kuo A."/>
            <person name="Liang C."/>
            <person name="Lipzen A."/>
            <person name="Lutzoni F."/>
            <person name="Magnuson J."/>
            <person name="Mondo S."/>
            <person name="Nolan M."/>
            <person name="Ohm R."/>
            <person name="Pangilinan J."/>
            <person name="Park H.-J."/>
            <person name="Ramirez L."/>
            <person name="Alfaro M."/>
            <person name="Sun H."/>
            <person name="Tritt A."/>
            <person name="Yoshinaga Y."/>
            <person name="Zwiers L.-H."/>
            <person name="Turgeon B."/>
            <person name="Goodwin S."/>
            <person name="Spatafora J."/>
            <person name="Crous P."/>
            <person name="Grigoriev I."/>
        </authorList>
    </citation>
    <scope>NUCLEOTIDE SEQUENCE</scope>
    <source>
        <strain evidence="1">CBS 113979</strain>
    </source>
</reference>
<sequence length="189" mass="20621">MMLFLPQARARARASAPARYLARRRLVCRPIRRTPGPSLPYLTYKSFRPRYRAAALNKTPRLPDSQTPILPVLLYLHRVSVCPSYAAFSLSSSRPIDLSPGAIGERAYSILLPTTTTAPTTRQVEVAASIIIAESCVRRASTTATARRSSWSPTAHCLLESVESVESGLIPSSRRSLRILPAPLPGAAV</sequence>
<accession>A0A6G1H4I8</accession>
<organism evidence="1 2">
    <name type="scientific">Aulographum hederae CBS 113979</name>
    <dbReference type="NCBI Taxonomy" id="1176131"/>
    <lineage>
        <taxon>Eukaryota</taxon>
        <taxon>Fungi</taxon>
        <taxon>Dikarya</taxon>
        <taxon>Ascomycota</taxon>
        <taxon>Pezizomycotina</taxon>
        <taxon>Dothideomycetes</taxon>
        <taxon>Pleosporomycetidae</taxon>
        <taxon>Aulographales</taxon>
        <taxon>Aulographaceae</taxon>
    </lineage>
</organism>